<feature type="domain" description="A-factor biosynthesis hotdog" evidence="1">
    <location>
        <begin position="216"/>
        <end position="306"/>
    </location>
</feature>
<feature type="domain" description="A-factor biosynthesis hotdog" evidence="1">
    <location>
        <begin position="45"/>
        <end position="178"/>
    </location>
</feature>
<protein>
    <submittedName>
        <fullName evidence="2">ScbA protein</fullName>
    </submittedName>
</protein>
<dbReference type="EMBL" id="CP114413">
    <property type="protein sequence ID" value="WAZ22899.1"/>
    <property type="molecule type" value="Genomic_DNA"/>
</dbReference>
<evidence type="ECO:0000259" key="1">
    <source>
        <dbReference type="Pfam" id="PF03756"/>
    </source>
</evidence>
<proteinExistence type="predicted"/>
<keyword evidence="3" id="KW-1185">Reference proteome</keyword>
<dbReference type="Proteomes" id="UP001164439">
    <property type="component" value="Chromosome"/>
</dbReference>
<gene>
    <name evidence="2" type="ORF">STRCI_004204</name>
</gene>
<dbReference type="NCBIfam" id="NF041195">
    <property type="entry name" value="ScbA_BarX_GamBu"/>
    <property type="match status" value="1"/>
</dbReference>
<evidence type="ECO:0000313" key="2">
    <source>
        <dbReference type="EMBL" id="WAZ22899.1"/>
    </source>
</evidence>
<dbReference type="RefSeq" id="WP_269660490.1">
    <property type="nucleotide sequence ID" value="NZ_CP114413.1"/>
</dbReference>
<accession>A0ABY7KEY1</accession>
<name>A0ABY7KEY1_9ACTN</name>
<dbReference type="InterPro" id="IPR047757">
    <property type="entry name" value="AfsA-like"/>
</dbReference>
<reference evidence="2" key="1">
    <citation type="submission" date="2022-12" db="EMBL/GenBank/DDBJ databases">
        <authorList>
            <person name="Ruckert C."/>
            <person name="Busche T."/>
            <person name="Kalinowski J."/>
            <person name="Wittmann C."/>
        </authorList>
    </citation>
    <scope>NUCLEOTIDE SEQUENCE</scope>
    <source>
        <strain evidence="2">DSM 40467</strain>
    </source>
</reference>
<evidence type="ECO:0000313" key="3">
    <source>
        <dbReference type="Proteomes" id="UP001164439"/>
    </source>
</evidence>
<organism evidence="2 3">
    <name type="scientific">Streptomyces cinnabarinus</name>
    <dbReference type="NCBI Taxonomy" id="67287"/>
    <lineage>
        <taxon>Bacteria</taxon>
        <taxon>Bacillati</taxon>
        <taxon>Actinomycetota</taxon>
        <taxon>Actinomycetes</taxon>
        <taxon>Kitasatosporales</taxon>
        <taxon>Streptomycetaceae</taxon>
        <taxon>Streptomyces</taxon>
    </lineage>
</organism>
<dbReference type="InterPro" id="IPR005509">
    <property type="entry name" value="AfsA_hotdog_dom"/>
</dbReference>
<sequence length="333" mass="36536">MTTNIGIHRGRRRHGGIRKTAFPVRPVAPVRPHILPPAATIDTRLVHRTHRKDVLPTGITQFDERHYTVSTQWPADHRRFTDAGGNFLPSLVIESIRQAVILVAHDGLGVPLGHQFLVSTAHHRVDPARLLAPDAPARLDLDVSIHDLKHRRGVPSSLEARVVLRVDGEIIGTGGGECAVMTSEVYRRLRRGRTDTAWAAALTAPLPAPVPAHSVGRTHACDVTLAPGDVPGQWLLRADVSNELMFDHPNDHMPAMVLLDAAQQAAHTVFGPRPFRPASCVVSCSRYVEFDSPCTIRADLKEEAGRGYVLSVTGHQDGEQAFEVRFEELPCAR</sequence>
<dbReference type="Pfam" id="PF03756">
    <property type="entry name" value="AfsA"/>
    <property type="match status" value="2"/>
</dbReference>